<sequence>SPRYFHIAMSEPSPGVPEFVSMGYVDGNLITRYNSEMRRADWMAANLDQPYWDGAAEL</sequence>
<protein>
    <submittedName>
        <fullName evidence="3">HA1F protein</fullName>
    </submittedName>
</protein>
<evidence type="ECO:0000313" key="3">
    <source>
        <dbReference type="EMBL" id="NXT59024.1"/>
    </source>
</evidence>
<dbReference type="AlphaFoldDB" id="A0A7L3DRZ1"/>
<gene>
    <name evidence="3" type="primary">Ha1f_1</name>
    <name evidence="3" type="ORF">PLUSOC_R15256</name>
</gene>
<dbReference type="EMBL" id="VZTS01033460">
    <property type="protein sequence ID" value="NXT59024.1"/>
    <property type="molecule type" value="Genomic_DNA"/>
</dbReference>
<feature type="non-terminal residue" evidence="3">
    <location>
        <position position="58"/>
    </location>
</feature>
<accession>A0A7L3DRZ1</accession>
<reference evidence="3 4" key="1">
    <citation type="submission" date="2019-09" db="EMBL/GenBank/DDBJ databases">
        <title>Bird 10,000 Genomes (B10K) Project - Family phase.</title>
        <authorList>
            <person name="Zhang G."/>
        </authorList>
    </citation>
    <scope>NUCLEOTIDE SEQUENCE [LARGE SCALE GENOMIC DNA]</scope>
    <source>
        <strain evidence="3">B10K-DU-012-14</strain>
        <tissue evidence="3">Blood</tissue>
    </source>
</reference>
<evidence type="ECO:0000256" key="1">
    <source>
        <dbReference type="ARBA" id="ARBA00023180"/>
    </source>
</evidence>
<dbReference type="InterPro" id="IPR037055">
    <property type="entry name" value="MHC_I-like_Ag-recog_sf"/>
</dbReference>
<feature type="domain" description="MHC class I-like antigen recognition-like" evidence="2">
    <location>
        <begin position="3"/>
        <end position="55"/>
    </location>
</feature>
<feature type="non-terminal residue" evidence="3">
    <location>
        <position position="1"/>
    </location>
</feature>
<keyword evidence="1" id="KW-0325">Glycoprotein</keyword>
<name>A0A7L3DRZ1_PLUSO</name>
<evidence type="ECO:0000313" key="4">
    <source>
        <dbReference type="Proteomes" id="UP000519225"/>
    </source>
</evidence>
<dbReference type="SUPFAM" id="SSF54452">
    <property type="entry name" value="MHC antigen-recognition domain"/>
    <property type="match status" value="1"/>
</dbReference>
<comment type="caution">
    <text evidence="3">The sequence shown here is derived from an EMBL/GenBank/DDBJ whole genome shotgun (WGS) entry which is preliminary data.</text>
</comment>
<dbReference type="InterPro" id="IPR011162">
    <property type="entry name" value="MHC_I/II-like_Ag-recog"/>
</dbReference>
<organism evidence="3 4">
    <name type="scientific">Pluvianellus socialis</name>
    <name type="common">Magellanic plover</name>
    <dbReference type="NCBI Taxonomy" id="227228"/>
    <lineage>
        <taxon>Eukaryota</taxon>
        <taxon>Metazoa</taxon>
        <taxon>Chordata</taxon>
        <taxon>Craniata</taxon>
        <taxon>Vertebrata</taxon>
        <taxon>Euteleostomi</taxon>
        <taxon>Archelosauria</taxon>
        <taxon>Archosauria</taxon>
        <taxon>Dinosauria</taxon>
        <taxon>Saurischia</taxon>
        <taxon>Theropoda</taxon>
        <taxon>Coelurosauria</taxon>
        <taxon>Aves</taxon>
        <taxon>Neognathae</taxon>
        <taxon>Neoaves</taxon>
        <taxon>Charadriiformes</taxon>
        <taxon>Charadriidae</taxon>
        <taxon>Pluvianellus</taxon>
    </lineage>
</organism>
<proteinExistence type="predicted"/>
<evidence type="ECO:0000259" key="2">
    <source>
        <dbReference type="Pfam" id="PF00129"/>
    </source>
</evidence>
<dbReference type="Pfam" id="PF00129">
    <property type="entry name" value="MHC_I"/>
    <property type="match status" value="1"/>
</dbReference>
<dbReference type="InterPro" id="IPR011161">
    <property type="entry name" value="MHC_I-like_Ag-recog"/>
</dbReference>
<dbReference type="Proteomes" id="UP000519225">
    <property type="component" value="Unassembled WGS sequence"/>
</dbReference>
<dbReference type="Gene3D" id="3.30.500.10">
    <property type="entry name" value="MHC class I-like antigen recognition-like"/>
    <property type="match status" value="1"/>
</dbReference>
<keyword evidence="4" id="KW-1185">Reference proteome</keyword>